<feature type="domain" description="Neurotransmitter-gated ion-channel ligand-binding" evidence="6">
    <location>
        <begin position="27"/>
        <end position="214"/>
    </location>
</feature>
<dbReference type="EMBL" id="JARK01001355">
    <property type="protein sequence ID" value="EYC21598.1"/>
    <property type="molecule type" value="Genomic_DNA"/>
</dbReference>
<dbReference type="PANTHER" id="PTHR18945">
    <property type="entry name" value="NEUROTRANSMITTER GATED ION CHANNEL"/>
    <property type="match status" value="1"/>
</dbReference>
<keyword evidence="5" id="KW-0406">Ion transport</keyword>
<protein>
    <recommendedName>
        <fullName evidence="6">Neurotransmitter-gated ion-channel ligand-binding domain-containing protein</fullName>
    </recommendedName>
</protein>
<dbReference type="GO" id="GO:0005230">
    <property type="term" value="F:extracellular ligand-gated monoatomic ion channel activity"/>
    <property type="evidence" value="ECO:0007669"/>
    <property type="project" value="InterPro"/>
</dbReference>
<dbReference type="Gene3D" id="2.70.170.10">
    <property type="entry name" value="Neurotransmitter-gated ion-channel ligand-binding domain"/>
    <property type="match status" value="1"/>
</dbReference>
<dbReference type="InterPro" id="IPR006201">
    <property type="entry name" value="Neur_channel"/>
</dbReference>
<feature type="transmembrane region" description="Helical" evidence="5">
    <location>
        <begin position="216"/>
        <end position="239"/>
    </location>
</feature>
<evidence type="ECO:0000256" key="3">
    <source>
        <dbReference type="ARBA" id="ARBA00022989"/>
    </source>
</evidence>
<feature type="transmembrane region" description="Helical" evidence="5">
    <location>
        <begin position="280"/>
        <end position="302"/>
    </location>
</feature>
<dbReference type="InterPro" id="IPR036719">
    <property type="entry name" value="Neuro-gated_channel_TM_sf"/>
</dbReference>
<dbReference type="STRING" id="53326.A0A016V4F8"/>
<dbReference type="SUPFAM" id="SSF63712">
    <property type="entry name" value="Nicotinic receptor ligand binding domain-like"/>
    <property type="match status" value="1"/>
</dbReference>
<name>A0A016V4F8_9BILA</name>
<dbReference type="PRINTS" id="PR00252">
    <property type="entry name" value="NRIONCHANNEL"/>
</dbReference>
<accession>A0A016V4F8</accession>
<dbReference type="InterPro" id="IPR038050">
    <property type="entry name" value="Neuro_actylchol_rec"/>
</dbReference>
<comment type="similarity">
    <text evidence="5">Belongs to the ligand-gated ion channel (TC 1.A.9) family.</text>
</comment>
<dbReference type="GO" id="GO:0016020">
    <property type="term" value="C:membrane"/>
    <property type="evidence" value="ECO:0007669"/>
    <property type="project" value="UniProtKB-SubCell"/>
</dbReference>
<evidence type="ECO:0000256" key="5">
    <source>
        <dbReference type="RuleBase" id="RU000687"/>
    </source>
</evidence>
<proteinExistence type="inferred from homology"/>
<evidence type="ECO:0000256" key="1">
    <source>
        <dbReference type="ARBA" id="ARBA00004141"/>
    </source>
</evidence>
<reference evidence="8" key="1">
    <citation type="journal article" date="2015" name="Nat. Genet.">
        <title>The genome and transcriptome of the zoonotic hookworm Ancylostoma ceylanicum identify infection-specific gene families.</title>
        <authorList>
            <person name="Schwarz E.M."/>
            <person name="Hu Y."/>
            <person name="Antoshechkin I."/>
            <person name="Miller M.M."/>
            <person name="Sternberg P.W."/>
            <person name="Aroian R.V."/>
        </authorList>
    </citation>
    <scope>NUCLEOTIDE SEQUENCE</scope>
    <source>
        <strain evidence="8">HY135</strain>
    </source>
</reference>
<gene>
    <name evidence="7" type="primary">Acey_s0019.g3920</name>
    <name evidence="7" type="ORF">Y032_0019g3920</name>
</gene>
<organism evidence="7 8">
    <name type="scientific">Ancylostoma ceylanicum</name>
    <dbReference type="NCBI Taxonomy" id="53326"/>
    <lineage>
        <taxon>Eukaryota</taxon>
        <taxon>Metazoa</taxon>
        <taxon>Ecdysozoa</taxon>
        <taxon>Nematoda</taxon>
        <taxon>Chromadorea</taxon>
        <taxon>Rhabditida</taxon>
        <taxon>Rhabditina</taxon>
        <taxon>Rhabditomorpha</taxon>
        <taxon>Strongyloidea</taxon>
        <taxon>Ancylostomatidae</taxon>
        <taxon>Ancylostomatinae</taxon>
        <taxon>Ancylostoma</taxon>
    </lineage>
</organism>
<dbReference type="GO" id="GO:0004888">
    <property type="term" value="F:transmembrane signaling receptor activity"/>
    <property type="evidence" value="ECO:0007669"/>
    <property type="project" value="InterPro"/>
</dbReference>
<evidence type="ECO:0000313" key="7">
    <source>
        <dbReference type="EMBL" id="EYC21598.1"/>
    </source>
</evidence>
<dbReference type="PROSITE" id="PS00236">
    <property type="entry name" value="NEUROTR_ION_CHANNEL"/>
    <property type="match status" value="1"/>
</dbReference>
<evidence type="ECO:0000259" key="6">
    <source>
        <dbReference type="Pfam" id="PF02931"/>
    </source>
</evidence>
<evidence type="ECO:0000256" key="4">
    <source>
        <dbReference type="ARBA" id="ARBA00023136"/>
    </source>
</evidence>
<keyword evidence="3 5" id="KW-1133">Transmembrane helix</keyword>
<comment type="caution">
    <text evidence="7">The sequence shown here is derived from an EMBL/GenBank/DDBJ whole genome shotgun (WGS) entry which is preliminary data.</text>
</comment>
<keyword evidence="5" id="KW-0407">Ion channel</keyword>
<dbReference type="CDD" id="cd18989">
    <property type="entry name" value="LGIC_ECD_cation"/>
    <property type="match status" value="1"/>
</dbReference>
<keyword evidence="8" id="KW-1185">Reference proteome</keyword>
<dbReference type="InterPro" id="IPR018000">
    <property type="entry name" value="Neurotransmitter_ion_chnl_CS"/>
</dbReference>
<feature type="transmembrane region" description="Helical" evidence="5">
    <location>
        <begin position="333"/>
        <end position="354"/>
    </location>
</feature>
<dbReference type="Gene3D" id="1.20.58.390">
    <property type="entry name" value="Neurotransmitter-gated ion-channel transmembrane domain"/>
    <property type="match status" value="1"/>
</dbReference>
<keyword evidence="5" id="KW-0813">Transport</keyword>
<evidence type="ECO:0000256" key="2">
    <source>
        <dbReference type="ARBA" id="ARBA00022692"/>
    </source>
</evidence>
<evidence type="ECO:0000313" key="8">
    <source>
        <dbReference type="Proteomes" id="UP000024635"/>
    </source>
</evidence>
<dbReference type="SUPFAM" id="SSF90112">
    <property type="entry name" value="Neurotransmitter-gated ion-channel transmembrane pore"/>
    <property type="match status" value="1"/>
</dbReference>
<sequence>MCLLLIQELRIFSRSAYSGTTAIRWSSTEADPMLVNITLMYAKLLSINEPEQTIDLIFEHKLFWSDVRLTWDPVDFDGIEGFFVNRELVWRPDLLPYDSQSITDTRDPDVQHIYVSYDGRMEFYVSSVISIACPIDIKKFPFDKQKCEVNLSSYNFLTSEFRLMASIYRSYNITYASNGEWTVEKISVRTYTSATTTHDYDYDVATFTFHLRRSSIFYVVLIIIPSFILTFLCVLGLFWSKFDHTDYLEKLGLGFAAILAMCMVLEIAEESVPKTRQLPALSTYIMVNLLLVTVAISIVVMASKSCDLDQFSKAYHFSKKYFRSFGINFCVKFRIICLVLSPLASVVNLLVLIINV</sequence>
<keyword evidence="2 5" id="KW-0812">Transmembrane</keyword>
<dbReference type="InterPro" id="IPR036734">
    <property type="entry name" value="Neur_chan_lig-bd_sf"/>
</dbReference>
<feature type="transmembrane region" description="Helical" evidence="5">
    <location>
        <begin position="251"/>
        <end position="268"/>
    </location>
</feature>
<comment type="subcellular location">
    <subcellularLocation>
        <location evidence="1">Membrane</location>
        <topology evidence="1">Multi-pass membrane protein</topology>
    </subcellularLocation>
</comment>
<dbReference type="Proteomes" id="UP000024635">
    <property type="component" value="Unassembled WGS sequence"/>
</dbReference>
<dbReference type="FunFam" id="2.70.170.10:FF:000028">
    <property type="entry name" value="AcetylCholine Receptor"/>
    <property type="match status" value="1"/>
</dbReference>
<dbReference type="AlphaFoldDB" id="A0A016V4F8"/>
<dbReference type="Pfam" id="PF02931">
    <property type="entry name" value="Neur_chan_LBD"/>
    <property type="match status" value="1"/>
</dbReference>
<dbReference type="OrthoDB" id="5866477at2759"/>
<dbReference type="InterPro" id="IPR006202">
    <property type="entry name" value="Neur_chan_lig-bd"/>
</dbReference>
<keyword evidence="4 5" id="KW-0472">Membrane</keyword>